<sequence>MDLSALASVRTELGTPVQSPVPAEKARNIARAAFLCYTESHPNSAAFASDYFAYQLLQNSFSPRYVSSGLHCARIAPGSFDRQHGALGP</sequence>
<evidence type="ECO:0000313" key="2">
    <source>
        <dbReference type="Proteomes" id="UP000699042"/>
    </source>
</evidence>
<reference evidence="1" key="1">
    <citation type="submission" date="2021-05" db="EMBL/GenBank/DDBJ databases">
        <title>Comparative genomics of three Colletotrichum scovillei strains and genetic complementation revealed genes involved fungal growth and virulence on chili pepper.</title>
        <authorList>
            <person name="Hsieh D.-K."/>
            <person name="Chuang S.-C."/>
            <person name="Chen C.-Y."/>
            <person name="Chao Y.-T."/>
            <person name="Lu M.-Y.J."/>
            <person name="Lee M.-H."/>
            <person name="Shih M.-C."/>
        </authorList>
    </citation>
    <scope>NUCLEOTIDE SEQUENCE</scope>
    <source>
        <strain evidence="1">Coll-153</strain>
    </source>
</reference>
<dbReference type="EMBL" id="JAESDN010000012">
    <property type="protein sequence ID" value="KAG7043537.1"/>
    <property type="molecule type" value="Genomic_DNA"/>
</dbReference>
<organism evidence="1 2">
    <name type="scientific">Colletotrichum scovillei</name>
    <dbReference type="NCBI Taxonomy" id="1209932"/>
    <lineage>
        <taxon>Eukaryota</taxon>
        <taxon>Fungi</taxon>
        <taxon>Dikarya</taxon>
        <taxon>Ascomycota</taxon>
        <taxon>Pezizomycotina</taxon>
        <taxon>Sordariomycetes</taxon>
        <taxon>Hypocreomycetidae</taxon>
        <taxon>Glomerellales</taxon>
        <taxon>Glomerellaceae</taxon>
        <taxon>Colletotrichum</taxon>
        <taxon>Colletotrichum acutatum species complex</taxon>
    </lineage>
</organism>
<protein>
    <submittedName>
        <fullName evidence="1">Uncharacterized protein</fullName>
    </submittedName>
</protein>
<name>A0A9P7QWR9_9PEZI</name>
<evidence type="ECO:0000313" key="1">
    <source>
        <dbReference type="EMBL" id="KAG7043537.1"/>
    </source>
</evidence>
<dbReference type="Proteomes" id="UP000699042">
    <property type="component" value="Unassembled WGS sequence"/>
</dbReference>
<keyword evidence="2" id="KW-1185">Reference proteome</keyword>
<dbReference type="AlphaFoldDB" id="A0A9P7QWR9"/>
<proteinExistence type="predicted"/>
<comment type="caution">
    <text evidence="1">The sequence shown here is derived from an EMBL/GenBank/DDBJ whole genome shotgun (WGS) entry which is preliminary data.</text>
</comment>
<accession>A0A9P7QWR9</accession>
<gene>
    <name evidence="1" type="ORF">JMJ77_003241</name>
</gene>